<evidence type="ECO:0000313" key="2">
    <source>
        <dbReference type="EMBL" id="MFC4066013.1"/>
    </source>
</evidence>
<dbReference type="RefSeq" id="WP_378066993.1">
    <property type="nucleotide sequence ID" value="NZ_JBHSBL010000014.1"/>
</dbReference>
<dbReference type="Proteomes" id="UP001595867">
    <property type="component" value="Unassembled WGS sequence"/>
</dbReference>
<reference evidence="3" key="1">
    <citation type="journal article" date="2019" name="Int. J. Syst. Evol. Microbiol.">
        <title>The Global Catalogue of Microorganisms (GCM) 10K type strain sequencing project: providing services to taxonomists for standard genome sequencing and annotation.</title>
        <authorList>
            <consortium name="The Broad Institute Genomics Platform"/>
            <consortium name="The Broad Institute Genome Sequencing Center for Infectious Disease"/>
            <person name="Wu L."/>
            <person name="Ma J."/>
        </authorList>
    </citation>
    <scope>NUCLEOTIDE SEQUENCE [LARGE SCALE GENOMIC DNA]</scope>
    <source>
        <strain evidence="3">TBRC 5832</strain>
    </source>
</reference>
<feature type="region of interest" description="Disordered" evidence="1">
    <location>
        <begin position="57"/>
        <end position="84"/>
    </location>
</feature>
<proteinExistence type="predicted"/>
<dbReference type="EMBL" id="JBHSBL010000014">
    <property type="protein sequence ID" value="MFC4066013.1"/>
    <property type="molecule type" value="Genomic_DNA"/>
</dbReference>
<comment type="caution">
    <text evidence="2">The sequence shown here is derived from an EMBL/GenBank/DDBJ whole genome shotgun (WGS) entry which is preliminary data.</text>
</comment>
<evidence type="ECO:0000256" key="1">
    <source>
        <dbReference type="SAM" id="MobiDB-lite"/>
    </source>
</evidence>
<accession>A0ABV8IUJ4</accession>
<gene>
    <name evidence="2" type="ORF">ACFO0C_13820</name>
</gene>
<sequence length="102" mass="10628">MTVLLGSINSVEIVDVVKAAGRDQAVCRFGLIDSVEIVDVVKAAGRDQAVCRSERGLGLSGRGQQPGGRWRAVPGSHAENAKAAPRGVVEGVPTAYPVRCFA</sequence>
<keyword evidence="3" id="KW-1185">Reference proteome</keyword>
<organism evidence="2 3">
    <name type="scientific">Actinoplanes subglobosus</name>
    <dbReference type="NCBI Taxonomy" id="1547892"/>
    <lineage>
        <taxon>Bacteria</taxon>
        <taxon>Bacillati</taxon>
        <taxon>Actinomycetota</taxon>
        <taxon>Actinomycetes</taxon>
        <taxon>Micromonosporales</taxon>
        <taxon>Micromonosporaceae</taxon>
        <taxon>Actinoplanes</taxon>
    </lineage>
</organism>
<evidence type="ECO:0000313" key="3">
    <source>
        <dbReference type="Proteomes" id="UP001595867"/>
    </source>
</evidence>
<protein>
    <submittedName>
        <fullName evidence="2">Uncharacterized protein</fullName>
    </submittedName>
</protein>
<name>A0ABV8IUJ4_9ACTN</name>